<evidence type="ECO:0000256" key="5">
    <source>
        <dbReference type="ARBA" id="ARBA00023237"/>
    </source>
</evidence>
<keyword evidence="5" id="KW-0998">Cell outer membrane</keyword>
<evidence type="ECO:0000256" key="2">
    <source>
        <dbReference type="ARBA" id="ARBA00005722"/>
    </source>
</evidence>
<dbReference type="Pfam" id="PF06629">
    <property type="entry name" value="MipA"/>
    <property type="match status" value="1"/>
</dbReference>
<organism evidence="6 7">
    <name type="scientific">Polynucleobacter meluiroseus</name>
    <dbReference type="NCBI Taxonomy" id="1938814"/>
    <lineage>
        <taxon>Bacteria</taxon>
        <taxon>Pseudomonadati</taxon>
        <taxon>Pseudomonadota</taxon>
        <taxon>Betaproteobacteria</taxon>
        <taxon>Burkholderiales</taxon>
        <taxon>Burkholderiaceae</taxon>
        <taxon>Polynucleobacter</taxon>
    </lineage>
</organism>
<reference evidence="7" key="1">
    <citation type="submission" date="2017-08" db="EMBL/GenBank/DDBJ databases">
        <authorList>
            <person name="Varghese N."/>
            <person name="Submissions S."/>
        </authorList>
    </citation>
    <scope>NUCLEOTIDE SEQUENCE [LARGE SCALE GENOMIC DNA]</scope>
    <source>
        <strain evidence="7">AP-Melu-1000-B4</strain>
    </source>
</reference>
<protein>
    <submittedName>
        <fullName evidence="6">Outer membrane protein</fullName>
    </submittedName>
</protein>
<evidence type="ECO:0000256" key="1">
    <source>
        <dbReference type="ARBA" id="ARBA00004442"/>
    </source>
</evidence>
<comment type="subcellular location">
    <subcellularLocation>
        <location evidence="1">Cell outer membrane</location>
    </subcellularLocation>
</comment>
<dbReference type="GO" id="GO:0009279">
    <property type="term" value="C:cell outer membrane"/>
    <property type="evidence" value="ECO:0007669"/>
    <property type="project" value="UniProtKB-SubCell"/>
</dbReference>
<dbReference type="AlphaFoldDB" id="A0A240E1I3"/>
<evidence type="ECO:0000313" key="7">
    <source>
        <dbReference type="Proteomes" id="UP000218069"/>
    </source>
</evidence>
<dbReference type="OrthoDB" id="8562138at2"/>
<keyword evidence="4" id="KW-0472">Membrane</keyword>
<proteinExistence type="inferred from homology"/>
<gene>
    <name evidence="6" type="ORF">SAMN06295945_1488</name>
</gene>
<keyword evidence="7" id="KW-1185">Reference proteome</keyword>
<dbReference type="Proteomes" id="UP000218069">
    <property type="component" value="Unassembled WGS sequence"/>
</dbReference>
<evidence type="ECO:0000256" key="3">
    <source>
        <dbReference type="ARBA" id="ARBA00022729"/>
    </source>
</evidence>
<dbReference type="PANTHER" id="PTHR38776:SF1">
    <property type="entry name" value="MLTA-INTERACTING PROTEIN-RELATED"/>
    <property type="match status" value="1"/>
</dbReference>
<comment type="similarity">
    <text evidence="2">Belongs to the MipA/OmpV family.</text>
</comment>
<dbReference type="InterPro" id="IPR010583">
    <property type="entry name" value="MipA"/>
</dbReference>
<evidence type="ECO:0000313" key="6">
    <source>
        <dbReference type="EMBL" id="SNX29123.1"/>
    </source>
</evidence>
<evidence type="ECO:0000256" key="4">
    <source>
        <dbReference type="ARBA" id="ARBA00023136"/>
    </source>
</evidence>
<dbReference type="RefSeq" id="WP_096673927.1">
    <property type="nucleotide sequence ID" value="NZ_OANS01000004.1"/>
</dbReference>
<accession>A0A240E1I3</accession>
<dbReference type="PANTHER" id="PTHR38776">
    <property type="entry name" value="MLTA-INTERACTING PROTEIN-RELATED"/>
    <property type="match status" value="1"/>
</dbReference>
<dbReference type="EMBL" id="OANS01000004">
    <property type="protein sequence ID" value="SNX29123.1"/>
    <property type="molecule type" value="Genomic_DNA"/>
</dbReference>
<sequence>MSFGQGNQGNSASTDTPIAGIAKYEVPTDVPDGLPDHLVGDLGVGVYSSNMAIGAQGTQTYVLPYAFFDYERFFARIDTFGFKTVKMGYGYLEIAGQVNLDNYNRISTINGRKYSKLDPIPIGVGTFQETPIGGFFLHAYQDVDRSQGQLYEFSYFAEFEPVAKIKLYPMFGVERLSSNFANYYYGVSANASKTLGYSQYTVSGTTNFTGGLMIEIPIVDQFYFNIFGRRKFLGSSINGSPIMNRTYQDSLLGSLVYRFQ</sequence>
<name>A0A240E1I3_9BURK</name>
<keyword evidence="3" id="KW-0732">Signal</keyword>